<evidence type="ECO:0000256" key="1">
    <source>
        <dbReference type="SAM" id="MobiDB-lite"/>
    </source>
</evidence>
<feature type="compositionally biased region" description="Pro residues" evidence="1">
    <location>
        <begin position="56"/>
        <end position="70"/>
    </location>
</feature>
<gene>
    <name evidence="2" type="ORF">PITC_094340</name>
</gene>
<feature type="region of interest" description="Disordered" evidence="1">
    <location>
        <begin position="50"/>
        <end position="97"/>
    </location>
</feature>
<proteinExistence type="predicted"/>
<sequence length="97" mass="10837">MQSAAFLEKEASDLRAKNEKKKQKRTRSRRKIPSTEGLSVLEASVLIVQPEEAIEPPSPPQPRRPSPPMQPRTRALNRCGACGNLGHKRTACPDRPR</sequence>
<dbReference type="Proteomes" id="UP000030104">
    <property type="component" value="Unassembled WGS sequence"/>
</dbReference>
<feature type="compositionally biased region" description="Basic and acidic residues" evidence="1">
    <location>
        <begin position="7"/>
        <end position="17"/>
    </location>
</feature>
<dbReference type="AlphaFoldDB" id="A0A0A2KT92"/>
<name>A0A0A2KT92_PENIT</name>
<keyword evidence="3" id="KW-1185">Reference proteome</keyword>
<accession>A0A0A2KT92</accession>
<dbReference type="OMA" id="QIPHEGG"/>
<feature type="compositionally biased region" description="Basic residues" evidence="1">
    <location>
        <begin position="18"/>
        <end position="32"/>
    </location>
</feature>
<protein>
    <submittedName>
        <fullName evidence="2">Uncharacterized protein</fullName>
    </submittedName>
</protein>
<dbReference type="HOGENOM" id="CLU_155384_0_0_1"/>
<organism evidence="2 3">
    <name type="scientific">Penicillium italicum</name>
    <name type="common">Blue mold</name>
    <dbReference type="NCBI Taxonomy" id="40296"/>
    <lineage>
        <taxon>Eukaryota</taxon>
        <taxon>Fungi</taxon>
        <taxon>Dikarya</taxon>
        <taxon>Ascomycota</taxon>
        <taxon>Pezizomycotina</taxon>
        <taxon>Eurotiomycetes</taxon>
        <taxon>Eurotiomycetidae</taxon>
        <taxon>Eurotiales</taxon>
        <taxon>Aspergillaceae</taxon>
        <taxon>Penicillium</taxon>
    </lineage>
</organism>
<reference evidence="2 3" key="1">
    <citation type="journal article" date="2015" name="Mol. Plant Microbe Interact.">
        <title>Genome, transcriptome, and functional analyses of Penicillium expansum provide new insights into secondary metabolism and pathogenicity.</title>
        <authorList>
            <person name="Ballester A.R."/>
            <person name="Marcet-Houben M."/>
            <person name="Levin E."/>
            <person name="Sela N."/>
            <person name="Selma-Lazaro C."/>
            <person name="Carmona L."/>
            <person name="Wisniewski M."/>
            <person name="Droby S."/>
            <person name="Gonzalez-Candelas L."/>
            <person name="Gabaldon T."/>
        </authorList>
    </citation>
    <scope>NUCLEOTIDE SEQUENCE [LARGE SCALE GENOMIC DNA]</scope>
    <source>
        <strain evidence="2 3">PHI-1</strain>
    </source>
</reference>
<dbReference type="EMBL" id="JQGA01001278">
    <property type="protein sequence ID" value="KGO67565.1"/>
    <property type="molecule type" value="Genomic_DNA"/>
</dbReference>
<feature type="region of interest" description="Disordered" evidence="1">
    <location>
        <begin position="1"/>
        <end position="36"/>
    </location>
</feature>
<dbReference type="STRING" id="40296.A0A0A2KT92"/>
<comment type="caution">
    <text evidence="2">The sequence shown here is derived from an EMBL/GenBank/DDBJ whole genome shotgun (WGS) entry which is preliminary data.</text>
</comment>
<dbReference type="PhylomeDB" id="A0A0A2KT92"/>
<evidence type="ECO:0000313" key="2">
    <source>
        <dbReference type="EMBL" id="KGO67565.1"/>
    </source>
</evidence>
<evidence type="ECO:0000313" key="3">
    <source>
        <dbReference type="Proteomes" id="UP000030104"/>
    </source>
</evidence>